<dbReference type="Proteomes" id="UP001595748">
    <property type="component" value="Unassembled WGS sequence"/>
</dbReference>
<keyword evidence="2" id="KW-1185">Reference proteome</keyword>
<sequence>MWYELDFMLVIDTTRGRLIVEMRPDLAPNAVQPPNAVQRIRLLAREDVYDGLQNARVVRSAEPEFHGLGHYRGGAGTRGSVRGGGTARIAGLDASRAGGIRCG</sequence>
<accession>A0ABV8AAI7</accession>
<protein>
    <submittedName>
        <fullName evidence="1">Uncharacterized protein</fullName>
    </submittedName>
</protein>
<proteinExistence type="predicted"/>
<reference evidence="2" key="1">
    <citation type="journal article" date="2019" name="Int. J. Syst. Evol. Microbiol.">
        <title>The Global Catalogue of Microorganisms (GCM) 10K type strain sequencing project: providing services to taxonomists for standard genome sequencing and annotation.</title>
        <authorList>
            <consortium name="The Broad Institute Genomics Platform"/>
            <consortium name="The Broad Institute Genome Sequencing Center for Infectious Disease"/>
            <person name="Wu L."/>
            <person name="Ma J."/>
        </authorList>
    </citation>
    <scope>NUCLEOTIDE SEQUENCE [LARGE SCALE GENOMIC DNA]</scope>
    <source>
        <strain evidence="2">CCTCC AB 2013263</strain>
    </source>
</reference>
<dbReference type="InterPro" id="IPR029000">
    <property type="entry name" value="Cyclophilin-like_dom_sf"/>
</dbReference>
<evidence type="ECO:0000313" key="2">
    <source>
        <dbReference type="Proteomes" id="UP001595748"/>
    </source>
</evidence>
<dbReference type="RefSeq" id="WP_380078444.1">
    <property type="nucleotide sequence ID" value="NZ_JBHRZF010000144.1"/>
</dbReference>
<dbReference type="SUPFAM" id="SSF50891">
    <property type="entry name" value="Cyclophilin-like"/>
    <property type="match status" value="1"/>
</dbReference>
<comment type="caution">
    <text evidence="1">The sequence shown here is derived from an EMBL/GenBank/DDBJ whole genome shotgun (WGS) entry which is preliminary data.</text>
</comment>
<organism evidence="1 2">
    <name type="scientific">Deinococcus antarcticus</name>
    <dbReference type="NCBI Taxonomy" id="1298767"/>
    <lineage>
        <taxon>Bacteria</taxon>
        <taxon>Thermotogati</taxon>
        <taxon>Deinococcota</taxon>
        <taxon>Deinococci</taxon>
        <taxon>Deinococcales</taxon>
        <taxon>Deinococcaceae</taxon>
        <taxon>Deinococcus</taxon>
    </lineage>
</organism>
<name>A0ABV8AAI7_9DEIO</name>
<dbReference type="EMBL" id="JBHRZF010000144">
    <property type="protein sequence ID" value="MFC3861492.1"/>
    <property type="molecule type" value="Genomic_DNA"/>
</dbReference>
<gene>
    <name evidence="1" type="ORF">ACFOPQ_12045</name>
</gene>
<evidence type="ECO:0000313" key="1">
    <source>
        <dbReference type="EMBL" id="MFC3861492.1"/>
    </source>
</evidence>
<dbReference type="Gene3D" id="2.40.100.10">
    <property type="entry name" value="Cyclophilin-like"/>
    <property type="match status" value="1"/>
</dbReference>